<comment type="caution">
    <text evidence="1">The sequence shown here is derived from an EMBL/GenBank/DDBJ whole genome shotgun (WGS) entry which is preliminary data.</text>
</comment>
<reference evidence="1 2" key="1">
    <citation type="journal article" date="2023" name="Science">
        <title>Complex scaffold remodeling in plant triterpene biosynthesis.</title>
        <authorList>
            <person name="De La Pena R."/>
            <person name="Hodgson H."/>
            <person name="Liu J.C."/>
            <person name="Stephenson M.J."/>
            <person name="Martin A.C."/>
            <person name="Owen C."/>
            <person name="Harkess A."/>
            <person name="Leebens-Mack J."/>
            <person name="Jimenez L.E."/>
            <person name="Osbourn A."/>
            <person name="Sattely E.S."/>
        </authorList>
    </citation>
    <scope>NUCLEOTIDE SEQUENCE [LARGE SCALE GENOMIC DNA]</scope>
    <source>
        <strain evidence="2">cv. JPN11</strain>
        <tissue evidence="1">Leaf</tissue>
    </source>
</reference>
<sequence length="569" mass="61587">MMKGLIFQQQQQQVLEENMSNLTSQSGTEASVSSGNIRAETAANNFSHQQQFFASPPQPPPKKKRNLPGNPDPEAEVIALSPKTLMATNRFVCEICNKGFQRDQNLQLHRRGHNLPWKLKQRTNKEVRKKVYVCPEPSCVHHDPSRALGDLTGIKKHFCRKHGEKKWKCDKCSKRYAVQSDWKAHSKTCGTREYRCDCGTLFSRRDSFITHRAFCDALAEESARAISGTNNPNLSAASAAAGNSSHISLQIPQFSPQDFHAFSMKKEEQNFGLRQADHQLIPPWLSTQQPILGAGPGPPPSSSQTVDLSSSSSSIFNTRLDQFTHQNPNPNNLGPTIPPPPHPFQQTTIASPHMSATALLQKAAQMGATMSTSKTSNTTGSSSSSSSHAFMIRPHQQAHVSAPPAPAADYSGNNTTTKTVATTPPPPTTIAGFGLNLSSREGFIHGLTSFGNKAAAAAAIPSASSASASAGSGVLLQEMMNSFSTGYGANSSFDETFGGILNSKKDTTTSHSRNGHLNQEINNGEELTRDFLGLGAFSQTDILNIAALGNCINTEQQQQQNHSQKPWQG</sequence>
<organism evidence="1 2">
    <name type="scientific">Melia azedarach</name>
    <name type="common">Chinaberry tree</name>
    <dbReference type="NCBI Taxonomy" id="155640"/>
    <lineage>
        <taxon>Eukaryota</taxon>
        <taxon>Viridiplantae</taxon>
        <taxon>Streptophyta</taxon>
        <taxon>Embryophyta</taxon>
        <taxon>Tracheophyta</taxon>
        <taxon>Spermatophyta</taxon>
        <taxon>Magnoliopsida</taxon>
        <taxon>eudicotyledons</taxon>
        <taxon>Gunneridae</taxon>
        <taxon>Pentapetalae</taxon>
        <taxon>rosids</taxon>
        <taxon>malvids</taxon>
        <taxon>Sapindales</taxon>
        <taxon>Meliaceae</taxon>
        <taxon>Melia</taxon>
    </lineage>
</organism>
<evidence type="ECO:0000313" key="2">
    <source>
        <dbReference type="Proteomes" id="UP001164539"/>
    </source>
</evidence>
<gene>
    <name evidence="1" type="ORF">OWV82_009643</name>
</gene>
<keyword evidence="2" id="KW-1185">Reference proteome</keyword>
<name>A0ACC1Y5U0_MELAZ</name>
<dbReference type="EMBL" id="CM051398">
    <property type="protein sequence ID" value="KAJ4717885.1"/>
    <property type="molecule type" value="Genomic_DNA"/>
</dbReference>
<evidence type="ECO:0000313" key="1">
    <source>
        <dbReference type="EMBL" id="KAJ4717885.1"/>
    </source>
</evidence>
<dbReference type="Proteomes" id="UP001164539">
    <property type="component" value="Chromosome 5"/>
</dbReference>
<accession>A0ACC1Y5U0</accession>
<proteinExistence type="predicted"/>
<protein>
    <submittedName>
        <fullName evidence="1">Protein indeterminate-domain like</fullName>
    </submittedName>
</protein>